<organism evidence="1 2">
    <name type="scientific">Kribbella yunnanensis</name>
    <dbReference type="NCBI Taxonomy" id="190194"/>
    <lineage>
        <taxon>Bacteria</taxon>
        <taxon>Bacillati</taxon>
        <taxon>Actinomycetota</taxon>
        <taxon>Actinomycetes</taxon>
        <taxon>Propionibacteriales</taxon>
        <taxon>Kribbellaceae</taxon>
        <taxon>Kribbella</taxon>
    </lineage>
</organism>
<comment type="caution">
    <text evidence="1">The sequence shown here is derived from an EMBL/GenBank/DDBJ whole genome shotgun (WGS) entry which is preliminary data.</text>
</comment>
<evidence type="ECO:0000313" key="1">
    <source>
        <dbReference type="EMBL" id="GAA1685884.1"/>
    </source>
</evidence>
<protein>
    <recommendedName>
        <fullName evidence="3">Aminoglycoside phosphotransferase domain-containing protein</fullName>
    </recommendedName>
</protein>
<gene>
    <name evidence="1" type="ORF">GCM10009745_33010</name>
</gene>
<sequence>MEIEPWVEEWCGRELGARPVEVLLAASVMSEVWGLRLDDGREVVLKARPSGERVATCLAVQRAVVEAGLPCARPLTGVSVVGDRVVHAEEWRPEGEVARATMPVRRSGRPDCIPR</sequence>
<name>A0ABP4TCD7_9ACTN</name>
<accession>A0ABP4TCD7</accession>
<proteinExistence type="predicted"/>
<dbReference type="Proteomes" id="UP001500280">
    <property type="component" value="Unassembled WGS sequence"/>
</dbReference>
<keyword evidence="2" id="KW-1185">Reference proteome</keyword>
<dbReference type="EMBL" id="BAAANF010000010">
    <property type="protein sequence ID" value="GAA1685884.1"/>
    <property type="molecule type" value="Genomic_DNA"/>
</dbReference>
<dbReference type="SUPFAM" id="SSF56112">
    <property type="entry name" value="Protein kinase-like (PK-like)"/>
    <property type="match status" value="1"/>
</dbReference>
<dbReference type="RefSeq" id="WP_344151846.1">
    <property type="nucleotide sequence ID" value="NZ_BAAANF010000010.1"/>
</dbReference>
<evidence type="ECO:0000313" key="2">
    <source>
        <dbReference type="Proteomes" id="UP001500280"/>
    </source>
</evidence>
<dbReference type="InterPro" id="IPR011009">
    <property type="entry name" value="Kinase-like_dom_sf"/>
</dbReference>
<reference evidence="2" key="1">
    <citation type="journal article" date="2019" name="Int. J. Syst. Evol. Microbiol.">
        <title>The Global Catalogue of Microorganisms (GCM) 10K type strain sequencing project: providing services to taxonomists for standard genome sequencing and annotation.</title>
        <authorList>
            <consortium name="The Broad Institute Genomics Platform"/>
            <consortium name="The Broad Institute Genome Sequencing Center for Infectious Disease"/>
            <person name="Wu L."/>
            <person name="Ma J."/>
        </authorList>
    </citation>
    <scope>NUCLEOTIDE SEQUENCE [LARGE SCALE GENOMIC DNA]</scope>
    <source>
        <strain evidence="2">JCM 14307</strain>
    </source>
</reference>
<evidence type="ECO:0008006" key="3">
    <source>
        <dbReference type="Google" id="ProtNLM"/>
    </source>
</evidence>